<evidence type="ECO:0008006" key="3">
    <source>
        <dbReference type="Google" id="ProtNLM"/>
    </source>
</evidence>
<dbReference type="Gene3D" id="3.40.1580.10">
    <property type="entry name" value="SMI1/KNR4-like"/>
    <property type="match status" value="1"/>
</dbReference>
<dbReference type="AlphaFoldDB" id="A0A1I1WFX0"/>
<dbReference type="STRING" id="739143.SAMN05216297_11545"/>
<gene>
    <name evidence="1" type="ORF">SAMN05216297_11545</name>
</gene>
<name>A0A1I1WFX0_9FLAO</name>
<protein>
    <recommendedName>
        <fullName evidence="3">SMI1-KNR4 cell-wall</fullName>
    </recommendedName>
</protein>
<dbReference type="InterPro" id="IPR037883">
    <property type="entry name" value="Knr4/Smi1-like_sf"/>
</dbReference>
<proteinExistence type="predicted"/>
<dbReference type="EMBL" id="FOMH01000015">
    <property type="protein sequence ID" value="SFD94047.1"/>
    <property type="molecule type" value="Genomic_DNA"/>
</dbReference>
<dbReference type="RefSeq" id="WP_091498026.1">
    <property type="nucleotide sequence ID" value="NZ_FOMH01000015.1"/>
</dbReference>
<reference evidence="2" key="1">
    <citation type="submission" date="2016-10" db="EMBL/GenBank/DDBJ databases">
        <authorList>
            <person name="Varghese N."/>
            <person name="Submissions S."/>
        </authorList>
    </citation>
    <scope>NUCLEOTIDE SEQUENCE [LARGE SCALE GENOMIC DNA]</scope>
    <source>
        <strain evidence="2">CGMCC 1.10370</strain>
    </source>
</reference>
<dbReference type="OrthoDB" id="1189226at2"/>
<dbReference type="SUPFAM" id="SSF160631">
    <property type="entry name" value="SMI1/KNR4-like"/>
    <property type="match status" value="1"/>
</dbReference>
<sequence length="159" mass="18648">MEINFLKYLRDNPSAYPNNDGYKGTIKPISLQEIENLEQLYNNNSSFPKALKELLYLAGNGCYVLETGLFDSQEEMQTEARELLEKYNKNISRPFFAIDMYNSGDQFIYVYLDEEENPLVHQAYLPTNDNIPTYKNLNKSLSEFIKHRIETFKKGYNPF</sequence>
<evidence type="ECO:0000313" key="1">
    <source>
        <dbReference type="EMBL" id="SFD94047.1"/>
    </source>
</evidence>
<keyword evidence="2" id="KW-1185">Reference proteome</keyword>
<organism evidence="1 2">
    <name type="scientific">Flavobacterium phragmitis</name>
    <dbReference type="NCBI Taxonomy" id="739143"/>
    <lineage>
        <taxon>Bacteria</taxon>
        <taxon>Pseudomonadati</taxon>
        <taxon>Bacteroidota</taxon>
        <taxon>Flavobacteriia</taxon>
        <taxon>Flavobacteriales</taxon>
        <taxon>Flavobacteriaceae</taxon>
        <taxon>Flavobacterium</taxon>
    </lineage>
</organism>
<evidence type="ECO:0000313" key="2">
    <source>
        <dbReference type="Proteomes" id="UP000199672"/>
    </source>
</evidence>
<accession>A0A1I1WFX0</accession>
<dbReference type="Proteomes" id="UP000199672">
    <property type="component" value="Unassembled WGS sequence"/>
</dbReference>